<protein>
    <submittedName>
        <fullName evidence="4">9379_t:CDS:1</fullName>
    </submittedName>
</protein>
<sequence length="239" mass="26546">MAGKTALVLGGTGAVGKTLVRDLLHNGGFSRITTVGRREFEYDGPNKDILTQKVIDFEKIDDFKDVFVGHDVVFCTLGTTRAQAGSASRFVEIDKGYVISSAKIIKQQNQDRDVHYLYCSSTGANKDSMFLYPRTKGEIEHELGDVGFKRVTIFRPGFLKAEEERPDRRLFEKYLLGTVIGLMKLVGSKGYVDVATVGRAMRRYAVGESSISPDAKTLENGTQFEIFDNKSIHEMGAEK</sequence>
<name>A0A9N9A386_9GLOM</name>
<dbReference type="PANTHER" id="PTHR14097:SF7">
    <property type="entry name" value="OXIDOREDUCTASE HTATIP2"/>
    <property type="match status" value="1"/>
</dbReference>
<dbReference type="Proteomes" id="UP000789572">
    <property type="component" value="Unassembled WGS sequence"/>
</dbReference>
<keyword evidence="5" id="KW-1185">Reference proteome</keyword>
<dbReference type="Gene3D" id="3.40.50.720">
    <property type="entry name" value="NAD(P)-binding Rossmann-like Domain"/>
    <property type="match status" value="1"/>
</dbReference>
<dbReference type="GO" id="GO:0051170">
    <property type="term" value="P:import into nucleus"/>
    <property type="evidence" value="ECO:0007669"/>
    <property type="project" value="TreeGrafter"/>
</dbReference>
<evidence type="ECO:0000259" key="3">
    <source>
        <dbReference type="Pfam" id="PF13460"/>
    </source>
</evidence>
<dbReference type="SUPFAM" id="SSF51735">
    <property type="entry name" value="NAD(P)-binding Rossmann-fold domains"/>
    <property type="match status" value="1"/>
</dbReference>
<dbReference type="InterPro" id="IPR016040">
    <property type="entry name" value="NAD(P)-bd_dom"/>
</dbReference>
<dbReference type="Pfam" id="PF13460">
    <property type="entry name" value="NAD_binding_10"/>
    <property type="match status" value="1"/>
</dbReference>
<accession>A0A9N9A386</accession>
<evidence type="ECO:0000256" key="2">
    <source>
        <dbReference type="ARBA" id="ARBA00006617"/>
    </source>
</evidence>
<reference evidence="4" key="1">
    <citation type="submission" date="2021-06" db="EMBL/GenBank/DDBJ databases">
        <authorList>
            <person name="Kallberg Y."/>
            <person name="Tangrot J."/>
            <person name="Rosling A."/>
        </authorList>
    </citation>
    <scope>NUCLEOTIDE SEQUENCE</scope>
    <source>
        <strain evidence="4">IA702</strain>
    </source>
</reference>
<comment type="caution">
    <text evidence="4">The sequence shown here is derived from an EMBL/GenBank/DDBJ whole genome shotgun (WGS) entry which is preliminary data.</text>
</comment>
<organism evidence="4 5">
    <name type="scientific">Paraglomus occultum</name>
    <dbReference type="NCBI Taxonomy" id="144539"/>
    <lineage>
        <taxon>Eukaryota</taxon>
        <taxon>Fungi</taxon>
        <taxon>Fungi incertae sedis</taxon>
        <taxon>Mucoromycota</taxon>
        <taxon>Glomeromycotina</taxon>
        <taxon>Glomeromycetes</taxon>
        <taxon>Paraglomerales</taxon>
        <taxon>Paraglomeraceae</taxon>
        <taxon>Paraglomus</taxon>
    </lineage>
</organism>
<proteinExistence type="inferred from homology"/>
<evidence type="ECO:0000256" key="1">
    <source>
        <dbReference type="ARBA" id="ARBA00004450"/>
    </source>
</evidence>
<dbReference type="PANTHER" id="PTHR14097">
    <property type="entry name" value="OXIDOREDUCTASE HTATIP2"/>
    <property type="match status" value="1"/>
</dbReference>
<gene>
    <name evidence="4" type="ORF">POCULU_LOCUS3399</name>
</gene>
<dbReference type="GO" id="GO:0005741">
    <property type="term" value="C:mitochondrial outer membrane"/>
    <property type="evidence" value="ECO:0007669"/>
    <property type="project" value="UniProtKB-SubCell"/>
</dbReference>
<evidence type="ECO:0000313" key="4">
    <source>
        <dbReference type="EMBL" id="CAG8517546.1"/>
    </source>
</evidence>
<comment type="subcellular location">
    <subcellularLocation>
        <location evidence="1">Mitochondrion outer membrane</location>
        <topology evidence="1">Peripheral membrane protein</topology>
    </subcellularLocation>
</comment>
<dbReference type="AlphaFoldDB" id="A0A9N9A386"/>
<dbReference type="InterPro" id="IPR036291">
    <property type="entry name" value="NAD(P)-bd_dom_sf"/>
</dbReference>
<feature type="domain" description="NAD(P)-binding" evidence="3">
    <location>
        <begin position="10"/>
        <end position="165"/>
    </location>
</feature>
<dbReference type="OrthoDB" id="430436at2759"/>
<dbReference type="EMBL" id="CAJVPJ010000373">
    <property type="protein sequence ID" value="CAG8517546.1"/>
    <property type="molecule type" value="Genomic_DNA"/>
</dbReference>
<evidence type="ECO:0000313" key="5">
    <source>
        <dbReference type="Proteomes" id="UP000789572"/>
    </source>
</evidence>
<comment type="similarity">
    <text evidence="2">Belongs to the FMP52 family.</text>
</comment>